<proteinExistence type="predicted"/>
<dbReference type="EMBL" id="CM008046">
    <property type="protein sequence ID" value="PAN04063.2"/>
    <property type="molecule type" value="Genomic_DNA"/>
</dbReference>
<feature type="compositionally biased region" description="Low complexity" evidence="1">
    <location>
        <begin position="1"/>
        <end position="16"/>
    </location>
</feature>
<accession>A0A2S3GLF6</accession>
<dbReference type="Proteomes" id="UP000243499">
    <property type="component" value="Chromosome 1"/>
</dbReference>
<protein>
    <submittedName>
        <fullName evidence="2">Uncharacterized protein</fullName>
    </submittedName>
</protein>
<sequence>MARGSGQRAAAIARGCGQRGAGRGSPWAAARGAAGGDQGGAATAWAAARGAATGRAAARGAAGGCGRRPGAPPRHGLRLGAPWAADRGAAGLGHGVGCGQRRRGARPWRGLRPEGPLPGAAAAGRGAACRQGLCHGRGRPALCAAVQYLHGFAPNCFTNFVAFTFF</sequence>
<dbReference type="Gramene" id="PAN04063">
    <property type="protein sequence ID" value="PAN04063"/>
    <property type="gene ID" value="PAHAL_1G038800"/>
</dbReference>
<evidence type="ECO:0000313" key="2">
    <source>
        <dbReference type="EMBL" id="PAN04063.2"/>
    </source>
</evidence>
<feature type="region of interest" description="Disordered" evidence="1">
    <location>
        <begin position="1"/>
        <end position="38"/>
    </location>
</feature>
<name>A0A2S3GLF6_9POAL</name>
<gene>
    <name evidence="2" type="ORF">PAHAL_1G038800</name>
</gene>
<dbReference type="AlphaFoldDB" id="A0A2S3GLF6"/>
<organism evidence="2">
    <name type="scientific">Panicum hallii</name>
    <dbReference type="NCBI Taxonomy" id="206008"/>
    <lineage>
        <taxon>Eukaryota</taxon>
        <taxon>Viridiplantae</taxon>
        <taxon>Streptophyta</taxon>
        <taxon>Embryophyta</taxon>
        <taxon>Tracheophyta</taxon>
        <taxon>Spermatophyta</taxon>
        <taxon>Magnoliopsida</taxon>
        <taxon>Liliopsida</taxon>
        <taxon>Poales</taxon>
        <taxon>Poaceae</taxon>
        <taxon>PACMAD clade</taxon>
        <taxon>Panicoideae</taxon>
        <taxon>Panicodae</taxon>
        <taxon>Paniceae</taxon>
        <taxon>Panicinae</taxon>
        <taxon>Panicum</taxon>
        <taxon>Panicum sect. Panicum</taxon>
    </lineage>
</organism>
<reference evidence="2" key="1">
    <citation type="submission" date="2018-04" db="EMBL/GenBank/DDBJ databases">
        <title>WGS assembly of Panicum hallii.</title>
        <authorList>
            <person name="Lovell J."/>
            <person name="Jenkins J."/>
            <person name="Lowry D."/>
            <person name="Mamidi S."/>
            <person name="Sreedasyam A."/>
            <person name="Weng X."/>
            <person name="Barry K."/>
            <person name="Bonette J."/>
            <person name="Campitelli B."/>
            <person name="Daum C."/>
            <person name="Gordon S."/>
            <person name="Gould B."/>
            <person name="Lipzen A."/>
            <person name="Macqueen A."/>
            <person name="Palacio-Mejia J."/>
            <person name="Plott C."/>
            <person name="Shakirov E."/>
            <person name="Shu S."/>
            <person name="Yoshinaga Y."/>
            <person name="Zane M."/>
            <person name="Rokhsar D."/>
            <person name="Grimwood J."/>
            <person name="Schmutz J."/>
            <person name="Juenger T."/>
        </authorList>
    </citation>
    <scope>NUCLEOTIDE SEQUENCE [LARGE SCALE GENOMIC DNA]</scope>
    <source>
        <strain evidence="2">FIL2</strain>
    </source>
</reference>
<evidence type="ECO:0000256" key="1">
    <source>
        <dbReference type="SAM" id="MobiDB-lite"/>
    </source>
</evidence>